<comment type="catalytic activity">
    <reaction evidence="4">
        <text>a 2'-deoxyadenosine in DNA + S-adenosyl-L-methionine = an N(6)-methyl-2'-deoxyadenosine in DNA + S-adenosyl-L-homocysteine + H(+)</text>
        <dbReference type="Rhea" id="RHEA:15197"/>
        <dbReference type="Rhea" id="RHEA-COMP:12418"/>
        <dbReference type="Rhea" id="RHEA-COMP:12419"/>
        <dbReference type="ChEBI" id="CHEBI:15378"/>
        <dbReference type="ChEBI" id="CHEBI:57856"/>
        <dbReference type="ChEBI" id="CHEBI:59789"/>
        <dbReference type="ChEBI" id="CHEBI:90615"/>
        <dbReference type="ChEBI" id="CHEBI:90616"/>
        <dbReference type="EC" id="2.1.1.72"/>
    </reaction>
</comment>
<evidence type="ECO:0000256" key="3">
    <source>
        <dbReference type="ARBA" id="ARBA00022679"/>
    </source>
</evidence>
<protein>
    <recommendedName>
        <fullName evidence="5">Methyltransferase</fullName>
        <ecNumber evidence="5">2.1.1.-</ecNumber>
    </recommendedName>
</protein>
<name>A0A0P6WGJ7_9HYPH</name>
<dbReference type="PANTHER" id="PTHR13370">
    <property type="entry name" value="RNA METHYLASE-RELATED"/>
    <property type="match status" value="1"/>
</dbReference>
<dbReference type="InterPro" id="IPR002941">
    <property type="entry name" value="DNA_methylase_N4/N6"/>
</dbReference>
<comment type="similarity">
    <text evidence="1 5">Belongs to the N(4)/N(6)-methyltransferase family.</text>
</comment>
<dbReference type="REBASE" id="133054">
    <property type="entry name" value="M1.Phi27832ORF27730P"/>
</dbReference>
<keyword evidence="2" id="KW-0489">Methyltransferase</keyword>
<evidence type="ECO:0000259" key="6">
    <source>
        <dbReference type="Pfam" id="PF01555"/>
    </source>
</evidence>
<dbReference type="PRINTS" id="PR00508">
    <property type="entry name" value="S21N4MTFRASE"/>
</dbReference>
<dbReference type="InterPro" id="IPR029063">
    <property type="entry name" value="SAM-dependent_MTases_sf"/>
</dbReference>
<reference evidence="7 8" key="1">
    <citation type="submission" date="2015-09" db="EMBL/GenBank/DDBJ databases">
        <authorList>
            <person name="Jackson K.R."/>
            <person name="Lunt B.L."/>
            <person name="Fisher J.N.B."/>
            <person name="Gardner A.V."/>
            <person name="Bailey M.E."/>
            <person name="Deus L.M."/>
            <person name="Earl A.S."/>
            <person name="Gibby P.D."/>
            <person name="Hartmann K.A."/>
            <person name="Liu J.E."/>
            <person name="Manci A.M."/>
            <person name="Nielsen D.A."/>
            <person name="Solomon M.B."/>
            <person name="Breakwell D.P."/>
            <person name="Burnett S.H."/>
            <person name="Grose J.H."/>
        </authorList>
    </citation>
    <scope>NUCLEOTIDE SEQUENCE [LARGE SCALE GENOMIC DNA]</scope>
    <source>
        <strain evidence="7 8">16</strain>
    </source>
</reference>
<proteinExistence type="inferred from homology"/>
<keyword evidence="8" id="KW-1185">Reference proteome</keyword>
<dbReference type="GO" id="GO:0005737">
    <property type="term" value="C:cytoplasm"/>
    <property type="evidence" value="ECO:0007669"/>
    <property type="project" value="TreeGrafter"/>
</dbReference>
<dbReference type="AlphaFoldDB" id="A0A0P6WGJ7"/>
<evidence type="ECO:0000313" key="8">
    <source>
        <dbReference type="Proteomes" id="UP000048984"/>
    </source>
</evidence>
<dbReference type="STRING" id="665126.ABB55_27730"/>
<dbReference type="RefSeq" id="WP_054361725.1">
    <property type="nucleotide sequence ID" value="NZ_LJYW01000001.1"/>
</dbReference>
<evidence type="ECO:0000256" key="1">
    <source>
        <dbReference type="ARBA" id="ARBA00006594"/>
    </source>
</evidence>
<dbReference type="Gene3D" id="3.40.50.150">
    <property type="entry name" value="Vaccinia Virus protein VP39"/>
    <property type="match status" value="1"/>
</dbReference>
<feature type="domain" description="DNA methylase N-4/N-6" evidence="6">
    <location>
        <begin position="175"/>
        <end position="233"/>
    </location>
</feature>
<accession>A0A0P6WGJ7</accession>
<dbReference type="EC" id="2.1.1.-" evidence="5"/>
<evidence type="ECO:0000256" key="2">
    <source>
        <dbReference type="ARBA" id="ARBA00022603"/>
    </source>
</evidence>
<dbReference type="GO" id="GO:0003677">
    <property type="term" value="F:DNA binding"/>
    <property type="evidence" value="ECO:0007669"/>
    <property type="project" value="InterPro"/>
</dbReference>
<dbReference type="GO" id="GO:0009007">
    <property type="term" value="F:site-specific DNA-methyltransferase (adenine-specific) activity"/>
    <property type="evidence" value="ECO:0007669"/>
    <property type="project" value="UniProtKB-EC"/>
</dbReference>
<evidence type="ECO:0000313" key="7">
    <source>
        <dbReference type="EMBL" id="KPL55557.1"/>
    </source>
</evidence>
<sequence length="263" mass="29018">MERVDLADSRVTLYRADSLALLLDIEGIDHVVTDPPYSSGGAFRGDRMGRTATKYQSTEHRGRYLDFSGDNRDQRSFAHWSALWLSAALQITRPGGLCLVFTDWRQLPSTTDALQAGGWVWRGIVGWDKTEAARPQRGRFRSQLEYVVWGSNGVLADEGPCAPGVFRESVFGADRQHMAGKPVGLMGELLQLAKPGEVILDPFMGAGTTGVAALRRGCRFVGVELDRDLFAIARQRIEEAARQPDFFVRPTAPVQSSIFDGDT</sequence>
<dbReference type="GO" id="GO:0008170">
    <property type="term" value="F:N-methyltransferase activity"/>
    <property type="evidence" value="ECO:0007669"/>
    <property type="project" value="InterPro"/>
</dbReference>
<evidence type="ECO:0000256" key="5">
    <source>
        <dbReference type="RuleBase" id="RU362026"/>
    </source>
</evidence>
<organism evidence="7 8">
    <name type="scientific">Prosthecodimorpha hirschii</name>
    <dbReference type="NCBI Taxonomy" id="665126"/>
    <lineage>
        <taxon>Bacteria</taxon>
        <taxon>Pseudomonadati</taxon>
        <taxon>Pseudomonadota</taxon>
        <taxon>Alphaproteobacteria</taxon>
        <taxon>Hyphomicrobiales</taxon>
        <taxon>Ancalomicrobiaceae</taxon>
        <taxon>Prosthecodimorpha</taxon>
    </lineage>
</organism>
<reference evidence="7 8" key="2">
    <citation type="submission" date="2015-10" db="EMBL/GenBank/DDBJ databases">
        <title>Draft Genome Sequence of Prosthecomicrobium hirschii ATCC 27832.</title>
        <authorList>
            <person name="Daniel J."/>
            <person name="Givan S.A."/>
            <person name="Brun Y.V."/>
            <person name="Brown P.J."/>
        </authorList>
    </citation>
    <scope>NUCLEOTIDE SEQUENCE [LARGE SCALE GENOMIC DNA]</scope>
    <source>
        <strain evidence="7 8">16</strain>
    </source>
</reference>
<dbReference type="PROSITE" id="PS00092">
    <property type="entry name" value="N6_MTASE"/>
    <property type="match status" value="1"/>
</dbReference>
<feature type="domain" description="DNA methylase N-4/N-6" evidence="6">
    <location>
        <begin position="28"/>
        <end position="151"/>
    </location>
</feature>
<dbReference type="GO" id="GO:0032259">
    <property type="term" value="P:methylation"/>
    <property type="evidence" value="ECO:0007669"/>
    <property type="project" value="UniProtKB-KW"/>
</dbReference>
<dbReference type="SUPFAM" id="SSF53335">
    <property type="entry name" value="S-adenosyl-L-methionine-dependent methyltransferases"/>
    <property type="match status" value="1"/>
</dbReference>
<dbReference type="PANTHER" id="PTHR13370:SF3">
    <property type="entry name" value="TRNA (GUANINE(10)-N2)-METHYLTRANSFERASE HOMOLOG"/>
    <property type="match status" value="1"/>
</dbReference>
<dbReference type="Proteomes" id="UP000048984">
    <property type="component" value="Unassembled WGS sequence"/>
</dbReference>
<dbReference type="InterPro" id="IPR002052">
    <property type="entry name" value="DNA_methylase_N6_adenine_CS"/>
</dbReference>
<dbReference type="InterPro" id="IPR001091">
    <property type="entry name" value="RM_Methyltransferase"/>
</dbReference>
<comment type="caution">
    <text evidence="7">The sequence shown here is derived from an EMBL/GenBank/DDBJ whole genome shotgun (WGS) entry which is preliminary data.</text>
</comment>
<dbReference type="EMBL" id="LJYW01000001">
    <property type="protein sequence ID" value="KPL55557.1"/>
    <property type="molecule type" value="Genomic_DNA"/>
</dbReference>
<keyword evidence="3" id="KW-0808">Transferase</keyword>
<evidence type="ECO:0000256" key="4">
    <source>
        <dbReference type="ARBA" id="ARBA00047942"/>
    </source>
</evidence>
<gene>
    <name evidence="7" type="ORF">ABB55_27730</name>
</gene>
<dbReference type="Pfam" id="PF01555">
    <property type="entry name" value="N6_N4_Mtase"/>
    <property type="match status" value="2"/>
</dbReference>